<evidence type="ECO:0000256" key="2">
    <source>
        <dbReference type="SAM" id="Phobius"/>
    </source>
</evidence>
<dbReference type="EMBL" id="DPRK01000139">
    <property type="protein sequence ID" value="HCY81724.1"/>
    <property type="molecule type" value="Genomic_DNA"/>
</dbReference>
<feature type="region of interest" description="Disordered" evidence="1">
    <location>
        <begin position="1"/>
        <end position="32"/>
    </location>
</feature>
<organism evidence="3 4">
    <name type="scientific">Xanthomarina gelatinilytica</name>
    <dbReference type="NCBI Taxonomy" id="1137281"/>
    <lineage>
        <taxon>Bacteria</taxon>
        <taxon>Pseudomonadati</taxon>
        <taxon>Bacteroidota</taxon>
        <taxon>Flavobacteriia</taxon>
        <taxon>Flavobacteriales</taxon>
        <taxon>Flavobacteriaceae</taxon>
        <taxon>Xanthomarina</taxon>
    </lineage>
</organism>
<dbReference type="Proteomes" id="UP000263268">
    <property type="component" value="Unassembled WGS sequence"/>
</dbReference>
<dbReference type="AlphaFoldDB" id="A0A3D6BS28"/>
<name>A0A3D6BS28_9FLAO</name>
<feature type="transmembrane region" description="Helical" evidence="2">
    <location>
        <begin position="36"/>
        <end position="58"/>
    </location>
</feature>
<feature type="compositionally biased region" description="Polar residues" evidence="1">
    <location>
        <begin position="1"/>
        <end position="13"/>
    </location>
</feature>
<keyword evidence="2" id="KW-1133">Transmembrane helix</keyword>
<comment type="caution">
    <text evidence="3">The sequence shown here is derived from an EMBL/GenBank/DDBJ whole genome shotgun (WGS) entry which is preliminary data.</text>
</comment>
<accession>A0A3D6BS28</accession>
<reference evidence="3 4" key="1">
    <citation type="journal article" date="2018" name="Nat. Biotechnol.">
        <title>A standardized bacterial taxonomy based on genome phylogeny substantially revises the tree of life.</title>
        <authorList>
            <person name="Parks D.H."/>
            <person name="Chuvochina M."/>
            <person name="Waite D.W."/>
            <person name="Rinke C."/>
            <person name="Skarshewski A."/>
            <person name="Chaumeil P.A."/>
            <person name="Hugenholtz P."/>
        </authorList>
    </citation>
    <scope>NUCLEOTIDE SEQUENCE [LARGE SCALE GENOMIC DNA]</scope>
    <source>
        <strain evidence="3">UBA10227</strain>
    </source>
</reference>
<keyword evidence="2" id="KW-0472">Membrane</keyword>
<proteinExistence type="predicted"/>
<gene>
    <name evidence="3" type="ORF">DHV22_09025</name>
</gene>
<feature type="transmembrane region" description="Helical" evidence="2">
    <location>
        <begin position="78"/>
        <end position="102"/>
    </location>
</feature>
<feature type="compositionally biased region" description="Basic and acidic residues" evidence="1">
    <location>
        <begin position="14"/>
        <end position="23"/>
    </location>
</feature>
<evidence type="ECO:0000256" key="1">
    <source>
        <dbReference type="SAM" id="MobiDB-lite"/>
    </source>
</evidence>
<keyword evidence="2" id="KW-0812">Transmembrane</keyword>
<sequence length="112" mass="12851">MNNSPKKTVWSLQDNKRTEDQRNAFKPTGKKPKNKTFHYILVALLVLFVLSFLLLQIYEETLETCITDTFCINSKENVLLYTVYIFSNILIVVLSIVGAYAIGKKLATYIKV</sequence>
<protein>
    <submittedName>
        <fullName evidence="3">Uncharacterized protein</fullName>
    </submittedName>
</protein>
<evidence type="ECO:0000313" key="3">
    <source>
        <dbReference type="EMBL" id="HCY81724.1"/>
    </source>
</evidence>
<evidence type="ECO:0000313" key="4">
    <source>
        <dbReference type="Proteomes" id="UP000263268"/>
    </source>
</evidence>